<gene>
    <name evidence="2" type="ORF">BC938DRAFT_483468</name>
</gene>
<keyword evidence="3" id="KW-1185">Reference proteome</keyword>
<protein>
    <recommendedName>
        <fullName evidence="1">B30.2/SPRY domain-containing protein</fullName>
    </recommendedName>
</protein>
<reference evidence="2 3" key="1">
    <citation type="journal article" date="2018" name="New Phytol.">
        <title>Phylogenomics of Endogonaceae and evolution of mycorrhizas within Mucoromycota.</title>
        <authorList>
            <person name="Chang Y."/>
            <person name="Desiro A."/>
            <person name="Na H."/>
            <person name="Sandor L."/>
            <person name="Lipzen A."/>
            <person name="Clum A."/>
            <person name="Barry K."/>
            <person name="Grigoriev I.V."/>
            <person name="Martin F.M."/>
            <person name="Stajich J.E."/>
            <person name="Smith M.E."/>
            <person name="Bonito G."/>
            <person name="Spatafora J.W."/>
        </authorList>
    </citation>
    <scope>NUCLEOTIDE SEQUENCE [LARGE SCALE GENOMIC DNA]</scope>
    <source>
        <strain evidence="2 3">AD002</strain>
    </source>
</reference>
<evidence type="ECO:0000259" key="1">
    <source>
        <dbReference type="PROSITE" id="PS50188"/>
    </source>
</evidence>
<proteinExistence type="predicted"/>
<dbReference type="Gene3D" id="2.60.120.920">
    <property type="match status" value="1"/>
</dbReference>
<evidence type="ECO:0000313" key="2">
    <source>
        <dbReference type="EMBL" id="RUS27291.1"/>
    </source>
</evidence>
<evidence type="ECO:0000313" key="3">
    <source>
        <dbReference type="Proteomes" id="UP000274822"/>
    </source>
</evidence>
<dbReference type="AlphaFoldDB" id="A0A433QC06"/>
<sequence length="131" mass="14363">MVLTEGGVHEWDILIESNGILENSPCNVLGAVGDIFSPTTSLCEIDPSWVLFCTPWNLQVRNSTNGVVNNTGGEPFRKGDVVTFHLDSATRRGDISVNGTRYSGVFTELPDQVYPAVTLHPGARYRLRTRA</sequence>
<feature type="domain" description="B30.2/SPRY" evidence="1">
    <location>
        <begin position="1"/>
        <end position="131"/>
    </location>
</feature>
<dbReference type="PROSITE" id="PS50188">
    <property type="entry name" value="B302_SPRY"/>
    <property type="match status" value="1"/>
</dbReference>
<dbReference type="InterPro" id="IPR043136">
    <property type="entry name" value="B30.2/SPRY_sf"/>
</dbReference>
<accession>A0A433QC06</accession>
<dbReference type="InterPro" id="IPR001870">
    <property type="entry name" value="B30.2/SPRY"/>
</dbReference>
<organism evidence="2 3">
    <name type="scientific">Jimgerdemannia flammicorona</name>
    <dbReference type="NCBI Taxonomy" id="994334"/>
    <lineage>
        <taxon>Eukaryota</taxon>
        <taxon>Fungi</taxon>
        <taxon>Fungi incertae sedis</taxon>
        <taxon>Mucoromycota</taxon>
        <taxon>Mucoromycotina</taxon>
        <taxon>Endogonomycetes</taxon>
        <taxon>Endogonales</taxon>
        <taxon>Endogonaceae</taxon>
        <taxon>Jimgerdemannia</taxon>
    </lineage>
</organism>
<dbReference type="Proteomes" id="UP000274822">
    <property type="component" value="Unassembled WGS sequence"/>
</dbReference>
<comment type="caution">
    <text evidence="2">The sequence shown here is derived from an EMBL/GenBank/DDBJ whole genome shotgun (WGS) entry which is preliminary data.</text>
</comment>
<name>A0A433QC06_9FUNG</name>
<dbReference type="EMBL" id="RBNJ01008718">
    <property type="protein sequence ID" value="RUS27291.1"/>
    <property type="molecule type" value="Genomic_DNA"/>
</dbReference>